<dbReference type="EMBL" id="CAJVPU010023388">
    <property type="protein sequence ID" value="CAG8688105.1"/>
    <property type="molecule type" value="Genomic_DNA"/>
</dbReference>
<evidence type="ECO:0000313" key="1">
    <source>
        <dbReference type="EMBL" id="CAG8688105.1"/>
    </source>
</evidence>
<name>A0ACA9P405_9GLOM</name>
<sequence length="113" mass="13010">KVSVHHQVPAEISYIEEASASRWRYQSRIKVKKVRHKVFNNYLSNADHYDKTNSEIAITKIKEVEYYLKTSEVNDTSDETFQIGFCCQDGMGVKKMNIKSFSVVEKPANTSNT</sequence>
<organism evidence="1 2">
    <name type="scientific">Dentiscutata heterogama</name>
    <dbReference type="NCBI Taxonomy" id="1316150"/>
    <lineage>
        <taxon>Eukaryota</taxon>
        <taxon>Fungi</taxon>
        <taxon>Fungi incertae sedis</taxon>
        <taxon>Mucoromycota</taxon>
        <taxon>Glomeromycotina</taxon>
        <taxon>Glomeromycetes</taxon>
        <taxon>Diversisporales</taxon>
        <taxon>Gigasporaceae</taxon>
        <taxon>Dentiscutata</taxon>
    </lineage>
</organism>
<protein>
    <submittedName>
        <fullName evidence="1">7837_t:CDS:1</fullName>
    </submittedName>
</protein>
<gene>
    <name evidence="1" type="ORF">DHETER_LOCUS11110</name>
</gene>
<proteinExistence type="predicted"/>
<evidence type="ECO:0000313" key="2">
    <source>
        <dbReference type="Proteomes" id="UP000789702"/>
    </source>
</evidence>
<comment type="caution">
    <text evidence="1">The sequence shown here is derived from an EMBL/GenBank/DDBJ whole genome shotgun (WGS) entry which is preliminary data.</text>
</comment>
<accession>A0ACA9P405</accession>
<keyword evidence="2" id="KW-1185">Reference proteome</keyword>
<dbReference type="Proteomes" id="UP000789702">
    <property type="component" value="Unassembled WGS sequence"/>
</dbReference>
<reference evidence="1" key="1">
    <citation type="submission" date="2021-06" db="EMBL/GenBank/DDBJ databases">
        <authorList>
            <person name="Kallberg Y."/>
            <person name="Tangrot J."/>
            <person name="Rosling A."/>
        </authorList>
    </citation>
    <scope>NUCLEOTIDE SEQUENCE</scope>
    <source>
        <strain evidence="1">IL203A</strain>
    </source>
</reference>
<feature type="non-terminal residue" evidence="1">
    <location>
        <position position="1"/>
    </location>
</feature>